<dbReference type="Pfam" id="PF00464">
    <property type="entry name" value="SHMT"/>
    <property type="match status" value="1"/>
</dbReference>
<evidence type="ECO:0000259" key="3">
    <source>
        <dbReference type="Pfam" id="PF00464"/>
    </source>
</evidence>
<comment type="cofactor">
    <cofactor evidence="1">
        <name>pyridoxal 5'-phosphate</name>
        <dbReference type="ChEBI" id="CHEBI:597326"/>
    </cofactor>
</comment>
<protein>
    <recommendedName>
        <fullName evidence="3">Serine hydroxymethyltransferase-like domain-containing protein</fullName>
    </recommendedName>
</protein>
<dbReference type="AlphaFoldDB" id="A0A7N8WNX4"/>
<evidence type="ECO:0000256" key="1">
    <source>
        <dbReference type="ARBA" id="ARBA00001933"/>
    </source>
</evidence>
<evidence type="ECO:0000256" key="2">
    <source>
        <dbReference type="ARBA" id="ARBA00022898"/>
    </source>
</evidence>
<dbReference type="Proteomes" id="UP000261640">
    <property type="component" value="Unplaced"/>
</dbReference>
<dbReference type="InterPro" id="IPR015424">
    <property type="entry name" value="PyrdxlP-dep_Trfase"/>
</dbReference>
<dbReference type="GO" id="GO:0005739">
    <property type="term" value="C:mitochondrion"/>
    <property type="evidence" value="ECO:0007669"/>
    <property type="project" value="TreeGrafter"/>
</dbReference>
<dbReference type="GO" id="GO:0004372">
    <property type="term" value="F:glycine hydroxymethyltransferase activity"/>
    <property type="evidence" value="ECO:0007669"/>
    <property type="project" value="TreeGrafter"/>
</dbReference>
<sequence>ACLSCQNFCSCAALRAQGSCLNNKYSEGYPTGIIQHVGGVEIIDQIDLWSINVQPYSGSPANFAVYTVVLQISAASIYFESMPDKLDPKTGLIDHDQLEETAQLFRPRLIIAGTSAYALSRWQQELLPRLFNMLTWSPPLPIEISGW</sequence>
<dbReference type="GO" id="GO:0030170">
    <property type="term" value="F:pyridoxal phosphate binding"/>
    <property type="evidence" value="ECO:0007669"/>
    <property type="project" value="TreeGrafter"/>
</dbReference>
<dbReference type="PANTHER" id="PTHR11680">
    <property type="entry name" value="SERINE HYDROXYMETHYLTRANSFERASE"/>
    <property type="match status" value="1"/>
</dbReference>
<proteinExistence type="predicted"/>
<dbReference type="GeneTree" id="ENSGT00390000002762"/>
<dbReference type="InterPro" id="IPR015421">
    <property type="entry name" value="PyrdxlP-dep_Trfase_major"/>
</dbReference>
<keyword evidence="5" id="KW-1185">Reference proteome</keyword>
<dbReference type="Gene3D" id="3.40.640.10">
    <property type="entry name" value="Type I PLP-dependent aspartate aminotransferase-like (Major domain)"/>
    <property type="match status" value="2"/>
</dbReference>
<dbReference type="InParanoid" id="A0A7N8WNX4"/>
<dbReference type="GO" id="GO:0019264">
    <property type="term" value="P:glycine biosynthetic process from serine"/>
    <property type="evidence" value="ECO:0007669"/>
    <property type="project" value="TreeGrafter"/>
</dbReference>
<name>A0A7N8WNX4_9TELE</name>
<dbReference type="GO" id="GO:0035999">
    <property type="term" value="P:tetrahydrofolate interconversion"/>
    <property type="evidence" value="ECO:0007669"/>
    <property type="project" value="UniProtKB-UniPathway"/>
</dbReference>
<dbReference type="InterPro" id="IPR049943">
    <property type="entry name" value="Ser_HO-MeTrfase-like"/>
</dbReference>
<feature type="domain" description="Serine hydroxymethyltransferase-like" evidence="3">
    <location>
        <begin position="4"/>
        <end position="71"/>
    </location>
</feature>
<dbReference type="InterPro" id="IPR039429">
    <property type="entry name" value="SHMT-like_dom"/>
</dbReference>
<dbReference type="Ensembl" id="ENSMAMT00000041703.1">
    <property type="protein sequence ID" value="ENSMAMP00000038229.1"/>
    <property type="gene ID" value="ENSMAMG00000026313.1"/>
</dbReference>
<dbReference type="PANTHER" id="PTHR11680:SF28">
    <property type="entry name" value="SERINE HYDROXYMETHYLTRANSFERASE, MITOCHONDRIAL"/>
    <property type="match status" value="1"/>
</dbReference>
<organism evidence="4 5">
    <name type="scientific">Mastacembelus armatus</name>
    <name type="common">zig-zag eel</name>
    <dbReference type="NCBI Taxonomy" id="205130"/>
    <lineage>
        <taxon>Eukaryota</taxon>
        <taxon>Metazoa</taxon>
        <taxon>Chordata</taxon>
        <taxon>Craniata</taxon>
        <taxon>Vertebrata</taxon>
        <taxon>Euteleostomi</taxon>
        <taxon>Actinopterygii</taxon>
        <taxon>Neopterygii</taxon>
        <taxon>Teleostei</taxon>
        <taxon>Neoteleostei</taxon>
        <taxon>Acanthomorphata</taxon>
        <taxon>Anabantaria</taxon>
        <taxon>Synbranchiformes</taxon>
        <taxon>Mastacembelidae</taxon>
        <taxon>Mastacembelus</taxon>
    </lineage>
</organism>
<accession>A0A7N8WNX4</accession>
<dbReference type="SUPFAM" id="SSF53383">
    <property type="entry name" value="PLP-dependent transferases"/>
    <property type="match status" value="1"/>
</dbReference>
<reference evidence="4" key="1">
    <citation type="submission" date="2025-08" db="UniProtKB">
        <authorList>
            <consortium name="Ensembl"/>
        </authorList>
    </citation>
    <scope>IDENTIFICATION</scope>
</reference>
<keyword evidence="2" id="KW-0663">Pyridoxal phosphate</keyword>
<evidence type="ECO:0000313" key="4">
    <source>
        <dbReference type="Ensembl" id="ENSMAMP00000038229.1"/>
    </source>
</evidence>
<dbReference type="UniPathway" id="UPA00193"/>
<reference evidence="4" key="2">
    <citation type="submission" date="2025-09" db="UniProtKB">
        <authorList>
            <consortium name="Ensembl"/>
        </authorList>
    </citation>
    <scope>IDENTIFICATION</scope>
</reference>
<evidence type="ECO:0000313" key="5">
    <source>
        <dbReference type="Proteomes" id="UP000261640"/>
    </source>
</evidence>